<dbReference type="PANTHER" id="PTHR38926:SF80">
    <property type="entry name" value="F-BOX DOMAIN, LEUCINE-RICH REPEAT DOMAIN SUPERFAMILY"/>
    <property type="match status" value="1"/>
</dbReference>
<protein>
    <recommendedName>
        <fullName evidence="3">Leucine-rich repeat domain, L domain-containing protein</fullName>
    </recommendedName>
</protein>
<evidence type="ECO:0000313" key="2">
    <source>
        <dbReference type="Proteomes" id="UP001157418"/>
    </source>
</evidence>
<dbReference type="Gene3D" id="3.80.10.10">
    <property type="entry name" value="Ribonuclease Inhibitor"/>
    <property type="match status" value="1"/>
</dbReference>
<comment type="caution">
    <text evidence="1">The sequence shown here is derived from an EMBL/GenBank/DDBJ whole genome shotgun (WGS) entry which is preliminary data.</text>
</comment>
<dbReference type="InterPro" id="IPR032675">
    <property type="entry name" value="LRR_dom_sf"/>
</dbReference>
<evidence type="ECO:0000313" key="1">
    <source>
        <dbReference type="EMBL" id="CAH1420732.1"/>
    </source>
</evidence>
<keyword evidence="2" id="KW-1185">Reference proteome</keyword>
<dbReference type="EMBL" id="CAKMRJ010001112">
    <property type="protein sequence ID" value="CAH1420732.1"/>
    <property type="molecule type" value="Genomic_DNA"/>
</dbReference>
<proteinExistence type="predicted"/>
<reference evidence="1 2" key="1">
    <citation type="submission" date="2022-01" db="EMBL/GenBank/DDBJ databases">
        <authorList>
            <person name="Xiong W."/>
            <person name="Schranz E."/>
        </authorList>
    </citation>
    <scope>NUCLEOTIDE SEQUENCE [LARGE SCALE GENOMIC DNA]</scope>
</reference>
<evidence type="ECO:0008006" key="3">
    <source>
        <dbReference type="Google" id="ProtNLM"/>
    </source>
</evidence>
<organism evidence="1 2">
    <name type="scientific">Lactuca virosa</name>
    <dbReference type="NCBI Taxonomy" id="75947"/>
    <lineage>
        <taxon>Eukaryota</taxon>
        <taxon>Viridiplantae</taxon>
        <taxon>Streptophyta</taxon>
        <taxon>Embryophyta</taxon>
        <taxon>Tracheophyta</taxon>
        <taxon>Spermatophyta</taxon>
        <taxon>Magnoliopsida</taxon>
        <taxon>eudicotyledons</taxon>
        <taxon>Gunneridae</taxon>
        <taxon>Pentapetalae</taxon>
        <taxon>asterids</taxon>
        <taxon>campanulids</taxon>
        <taxon>Asterales</taxon>
        <taxon>Asteraceae</taxon>
        <taxon>Cichorioideae</taxon>
        <taxon>Cichorieae</taxon>
        <taxon>Lactucinae</taxon>
        <taxon>Lactuca</taxon>
    </lineage>
</organism>
<dbReference type="AlphaFoldDB" id="A0AAU9M233"/>
<dbReference type="PANTHER" id="PTHR38926">
    <property type="entry name" value="F-BOX DOMAIN CONTAINING PROTEIN, EXPRESSED"/>
    <property type="match status" value="1"/>
</dbReference>
<dbReference type="Proteomes" id="UP001157418">
    <property type="component" value="Unassembled WGS sequence"/>
</dbReference>
<sequence length="239" mass="28229">MINSLEKKWKMCKHAVDRRHGQLVDITIVEYDDADLLHFGFFVTLTNKSSQLKRLEVSFCYEDPYERWVDALKKLPLLEELSLYSTDFPIEAVEIATHYCPMLRTLKLNVNSIKFEEEEEEFHKIYNERAISIGQNLPHLRSLELIGNKIINVGLQAILDKCRLLESLDLRSCFFLHLEEEDPNLIGKKYLDKMKCVKVKMPKDSLQGCMYRMDFTDYNDIIHRFNSEPNMENLKKFLL</sequence>
<name>A0AAU9M233_9ASTR</name>
<gene>
    <name evidence="1" type="ORF">LVIROSA_LOCUS8176</name>
</gene>
<accession>A0AAU9M233</accession>
<dbReference type="SUPFAM" id="SSF52047">
    <property type="entry name" value="RNI-like"/>
    <property type="match status" value="1"/>
</dbReference>